<proteinExistence type="predicted"/>
<dbReference type="SMART" id="SM00839">
    <property type="entry name" value="ELFV_dehydrog"/>
    <property type="match status" value="1"/>
</dbReference>
<feature type="domain" description="Glutamate/phenylalanine/leucine/valine/L-tryptophan dehydrogenase C-terminal" evidence="1">
    <location>
        <begin position="38"/>
        <end position="242"/>
    </location>
</feature>
<protein>
    <recommendedName>
        <fullName evidence="1">Glutamate/phenylalanine/leucine/valine/L-tryptophan dehydrogenase C-terminal domain-containing protein</fullName>
    </recommendedName>
</protein>
<dbReference type="InterPro" id="IPR006096">
    <property type="entry name" value="Glu/Leu/Phe/Val/Trp_DH_C"/>
</dbReference>
<sequence>MGSRAGAVLLTCWKITELRNPVTSARLLCRPARLGGSGDSSPHTADGALAALRATARRLYGSPSLDGRRCALIGLGRVGERLGRLLAAEGADLTATDIDPGRQGVCDALGAAWCDPEKIVAADVDILIPAALGGLLTPEVVPELRCEAIAGPANDQLASPEVADLLHARSILWVPDQVVSAGGVINAVTTELHRLDAAEARARVAAIETTVDDLLATAGEHGRPPARVAADLARHRIGAPSGRVPAA</sequence>
<gene>
    <name evidence="2" type="ORF">ACFQ11_12485</name>
</gene>
<dbReference type="EMBL" id="JBHTJA010000018">
    <property type="protein sequence ID" value="MFD0901212.1"/>
    <property type="molecule type" value="Genomic_DNA"/>
</dbReference>
<dbReference type="SUPFAM" id="SSF51735">
    <property type="entry name" value="NAD(P)-binding Rossmann-fold domains"/>
    <property type="match status" value="1"/>
</dbReference>
<evidence type="ECO:0000313" key="2">
    <source>
        <dbReference type="EMBL" id="MFD0901212.1"/>
    </source>
</evidence>
<dbReference type="Proteomes" id="UP001596972">
    <property type="component" value="Unassembled WGS sequence"/>
</dbReference>
<dbReference type="RefSeq" id="WP_378298430.1">
    <property type="nucleotide sequence ID" value="NZ_JBHTJA010000018.1"/>
</dbReference>
<evidence type="ECO:0000313" key="3">
    <source>
        <dbReference type="Proteomes" id="UP001596972"/>
    </source>
</evidence>
<reference evidence="3" key="1">
    <citation type="journal article" date="2019" name="Int. J. Syst. Evol. Microbiol.">
        <title>The Global Catalogue of Microorganisms (GCM) 10K type strain sequencing project: providing services to taxonomists for standard genome sequencing and annotation.</title>
        <authorList>
            <consortium name="The Broad Institute Genomics Platform"/>
            <consortium name="The Broad Institute Genome Sequencing Center for Infectious Disease"/>
            <person name="Wu L."/>
            <person name="Ma J."/>
        </authorList>
    </citation>
    <scope>NUCLEOTIDE SEQUENCE [LARGE SCALE GENOMIC DNA]</scope>
    <source>
        <strain evidence="3">JCM 31202</strain>
    </source>
</reference>
<keyword evidence="3" id="KW-1185">Reference proteome</keyword>
<dbReference type="Gene3D" id="3.40.50.720">
    <property type="entry name" value="NAD(P)-binding Rossmann-like Domain"/>
    <property type="match status" value="1"/>
</dbReference>
<dbReference type="InterPro" id="IPR036291">
    <property type="entry name" value="NAD(P)-bd_dom_sf"/>
</dbReference>
<dbReference type="PANTHER" id="PTHR42722:SF1">
    <property type="entry name" value="VALINE DEHYDROGENASE"/>
    <property type="match status" value="1"/>
</dbReference>
<dbReference type="InterPro" id="IPR016211">
    <property type="entry name" value="Glu/Phe/Leu/Val/Trp_DH_bac/arc"/>
</dbReference>
<accession>A0ABW3EM34</accession>
<name>A0ABW3EM34_9ACTN</name>
<organism evidence="2 3">
    <name type="scientific">Actinomadura sediminis</name>
    <dbReference type="NCBI Taxonomy" id="1038904"/>
    <lineage>
        <taxon>Bacteria</taxon>
        <taxon>Bacillati</taxon>
        <taxon>Actinomycetota</taxon>
        <taxon>Actinomycetes</taxon>
        <taxon>Streptosporangiales</taxon>
        <taxon>Thermomonosporaceae</taxon>
        <taxon>Actinomadura</taxon>
    </lineage>
</organism>
<comment type="caution">
    <text evidence="2">The sequence shown here is derived from an EMBL/GenBank/DDBJ whole genome shotgun (WGS) entry which is preliminary data.</text>
</comment>
<dbReference type="Pfam" id="PF00208">
    <property type="entry name" value="ELFV_dehydrog"/>
    <property type="match status" value="1"/>
</dbReference>
<evidence type="ECO:0000259" key="1">
    <source>
        <dbReference type="SMART" id="SM00839"/>
    </source>
</evidence>
<dbReference type="PANTHER" id="PTHR42722">
    <property type="entry name" value="LEUCINE DEHYDROGENASE"/>
    <property type="match status" value="1"/>
</dbReference>